<keyword evidence="7" id="KW-1185">Reference proteome</keyword>
<dbReference type="GO" id="GO:0022627">
    <property type="term" value="C:cytosolic small ribosomal subunit"/>
    <property type="evidence" value="ECO:0007669"/>
    <property type="project" value="TreeGrafter"/>
</dbReference>
<dbReference type="SMART" id="SM00316">
    <property type="entry name" value="S1"/>
    <property type="match status" value="4"/>
</dbReference>
<evidence type="ECO:0000256" key="4">
    <source>
        <dbReference type="ARBA" id="ARBA00025604"/>
    </source>
</evidence>
<dbReference type="Proteomes" id="UP000623681">
    <property type="component" value="Unassembled WGS sequence"/>
</dbReference>
<dbReference type="InterPro" id="IPR003029">
    <property type="entry name" value="S1_domain"/>
</dbReference>
<dbReference type="NCBIfam" id="NF005208">
    <property type="entry name" value="PRK06676.1"/>
    <property type="match status" value="1"/>
</dbReference>
<name>A0A937FKM5_9CLOT</name>
<dbReference type="GO" id="GO:0006412">
    <property type="term" value="P:translation"/>
    <property type="evidence" value="ECO:0007669"/>
    <property type="project" value="TreeGrafter"/>
</dbReference>
<evidence type="ECO:0000313" key="6">
    <source>
        <dbReference type="EMBL" id="MBL4934006.1"/>
    </source>
</evidence>
<dbReference type="PRINTS" id="PR00681">
    <property type="entry name" value="RIBOSOMALS1"/>
</dbReference>
<feature type="domain" description="S1 motif" evidence="5">
    <location>
        <begin position="199"/>
        <end position="267"/>
    </location>
</feature>
<comment type="caution">
    <text evidence="6">The sequence shown here is derived from an EMBL/GenBank/DDBJ whole genome shotgun (WGS) entry which is preliminary data.</text>
</comment>
<dbReference type="Gene3D" id="2.40.50.140">
    <property type="entry name" value="Nucleic acid-binding proteins"/>
    <property type="match status" value="4"/>
</dbReference>
<evidence type="ECO:0000256" key="1">
    <source>
        <dbReference type="ARBA" id="ARBA00006767"/>
    </source>
</evidence>
<feature type="domain" description="S1 motif" evidence="5">
    <location>
        <begin position="26"/>
        <end position="94"/>
    </location>
</feature>
<dbReference type="SUPFAM" id="SSF50249">
    <property type="entry name" value="Nucleic acid-binding proteins"/>
    <property type="match status" value="3"/>
</dbReference>
<gene>
    <name evidence="6" type="primary">rpsA</name>
    <name evidence="6" type="ORF">JK634_19645</name>
</gene>
<dbReference type="CDD" id="cd05688">
    <property type="entry name" value="S1_RPS1_repeat_ec3"/>
    <property type="match status" value="1"/>
</dbReference>
<dbReference type="GO" id="GO:0003729">
    <property type="term" value="F:mRNA binding"/>
    <property type="evidence" value="ECO:0007669"/>
    <property type="project" value="TreeGrafter"/>
</dbReference>
<organism evidence="6 7">
    <name type="scientific">Clostridium paridis</name>
    <dbReference type="NCBI Taxonomy" id="2803863"/>
    <lineage>
        <taxon>Bacteria</taxon>
        <taxon>Bacillati</taxon>
        <taxon>Bacillota</taxon>
        <taxon>Clostridia</taxon>
        <taxon>Eubacteriales</taxon>
        <taxon>Clostridiaceae</taxon>
        <taxon>Clostridium</taxon>
    </lineage>
</organism>
<dbReference type="AlphaFoldDB" id="A0A937FKM5"/>
<evidence type="ECO:0000259" key="5">
    <source>
        <dbReference type="PROSITE" id="PS50126"/>
    </source>
</evidence>
<protein>
    <submittedName>
        <fullName evidence="6">30S ribosomal protein S1</fullName>
    </submittedName>
</protein>
<dbReference type="GO" id="GO:0003735">
    <property type="term" value="F:structural constituent of ribosome"/>
    <property type="evidence" value="ECO:0007669"/>
    <property type="project" value="TreeGrafter"/>
</dbReference>
<proteinExistence type="inferred from homology"/>
<accession>A0A937FKM5</accession>
<dbReference type="InterPro" id="IPR035104">
    <property type="entry name" value="Ribosomal_protein_S1-like"/>
</dbReference>
<evidence type="ECO:0000256" key="3">
    <source>
        <dbReference type="ARBA" id="ARBA00023274"/>
    </source>
</evidence>
<keyword evidence="3" id="KW-0687">Ribonucleoprotein</keyword>
<dbReference type="EMBL" id="JAESWA010000029">
    <property type="protein sequence ID" value="MBL4934006.1"/>
    <property type="molecule type" value="Genomic_DNA"/>
</dbReference>
<dbReference type="FunFam" id="2.40.50.140:FF:000103">
    <property type="entry name" value="protein RRP5 homolog"/>
    <property type="match status" value="1"/>
</dbReference>
<evidence type="ECO:0000256" key="2">
    <source>
        <dbReference type="ARBA" id="ARBA00022980"/>
    </source>
</evidence>
<comment type="function">
    <text evidence="4">Binds mRNA; thus facilitating recognition of the initiation point. It is needed to translate mRNA with a short Shine-Dalgarno (SD) purine-rich sequence.</text>
</comment>
<dbReference type="CDD" id="cd04465">
    <property type="entry name" value="S1_RPS1_repeat_ec2_hs2"/>
    <property type="match status" value="1"/>
</dbReference>
<evidence type="ECO:0000313" key="7">
    <source>
        <dbReference type="Proteomes" id="UP000623681"/>
    </source>
</evidence>
<feature type="domain" description="S1 motif" evidence="5">
    <location>
        <begin position="112"/>
        <end position="178"/>
    </location>
</feature>
<dbReference type="Pfam" id="PF00575">
    <property type="entry name" value="S1"/>
    <property type="match status" value="4"/>
</dbReference>
<feature type="domain" description="S1 motif" evidence="5">
    <location>
        <begin position="284"/>
        <end position="353"/>
    </location>
</feature>
<comment type="similarity">
    <text evidence="1">Belongs to the bacterial ribosomal protein bS1 family.</text>
</comment>
<dbReference type="PANTHER" id="PTHR10724">
    <property type="entry name" value="30S RIBOSOMAL PROTEIN S1"/>
    <property type="match status" value="1"/>
</dbReference>
<keyword evidence="2 6" id="KW-0689">Ribosomal protein</keyword>
<dbReference type="PROSITE" id="PS50126">
    <property type="entry name" value="S1"/>
    <property type="match status" value="4"/>
</dbReference>
<dbReference type="CDD" id="cd05687">
    <property type="entry name" value="S1_RPS1_repeat_ec1_hs1"/>
    <property type="match status" value="1"/>
</dbReference>
<dbReference type="RefSeq" id="WP_202769468.1">
    <property type="nucleotide sequence ID" value="NZ_JAESWA010000029.1"/>
</dbReference>
<dbReference type="InterPro" id="IPR012340">
    <property type="entry name" value="NA-bd_OB-fold"/>
</dbReference>
<sequence>MNNEENNSMSMGELLKDYDVKRLNKGDIISGEVISVSQDEVMVNINYYKDGIIKKEEVSYEDFSISELLKAQDKIKVMILSLDDGEGNVVLSKKRADEILVWDEISDSFETKKSLNVTVKEEVKGGLVASYKGIRIFLPASQVSRKRESNIATLIGKQLEVRIIEFNKREKNIVASRRVIEEEAYNENKKAIWNSLKKGEKREGKVTRIVKFGAFVDIGGIEGLIHLSDLSWGRVNRAEEVVSEGETVEVFVGDFDVEKERLSLILKDVKKDPWQDTATTLKINDVVSGKVIKFTSFGAFVELFPGVEGLVHISEISEENIAKASDVLTIGQEIKVKILDVNLNDKKISLSIKDAAEKSREYEKFNDTFEGESLANLFKDFKF</sequence>
<reference evidence="6" key="1">
    <citation type="submission" date="2021-01" db="EMBL/GenBank/DDBJ databases">
        <title>Genome public.</title>
        <authorList>
            <person name="Liu C."/>
            <person name="Sun Q."/>
        </authorList>
    </citation>
    <scope>NUCLEOTIDE SEQUENCE</scope>
    <source>
        <strain evidence="6">YIM B02565</strain>
    </source>
</reference>
<dbReference type="InterPro" id="IPR050437">
    <property type="entry name" value="Ribos_protein_bS1-like"/>
</dbReference>
<dbReference type="PANTHER" id="PTHR10724:SF7">
    <property type="entry name" value="SMALL RIBOSOMAL SUBUNIT PROTEIN BS1C"/>
    <property type="match status" value="1"/>
</dbReference>